<accession>A0A382ICR2</accession>
<dbReference type="EMBL" id="UINC01066389">
    <property type="protein sequence ID" value="SVB97049.1"/>
    <property type="molecule type" value="Genomic_DNA"/>
</dbReference>
<organism evidence="1">
    <name type="scientific">marine metagenome</name>
    <dbReference type="NCBI Taxonomy" id="408172"/>
    <lineage>
        <taxon>unclassified sequences</taxon>
        <taxon>metagenomes</taxon>
        <taxon>ecological metagenomes</taxon>
    </lineage>
</organism>
<feature type="non-terminal residue" evidence="1">
    <location>
        <position position="1"/>
    </location>
</feature>
<reference evidence="1" key="1">
    <citation type="submission" date="2018-05" db="EMBL/GenBank/DDBJ databases">
        <authorList>
            <person name="Lanie J.A."/>
            <person name="Ng W.-L."/>
            <person name="Kazmierczak K.M."/>
            <person name="Andrzejewski T.M."/>
            <person name="Davidsen T.M."/>
            <person name="Wayne K.J."/>
            <person name="Tettelin H."/>
            <person name="Glass J.I."/>
            <person name="Rusch D."/>
            <person name="Podicherti R."/>
            <person name="Tsui H.-C.T."/>
            <person name="Winkler M.E."/>
        </authorList>
    </citation>
    <scope>NUCLEOTIDE SEQUENCE</scope>
</reference>
<feature type="non-terminal residue" evidence="1">
    <location>
        <position position="160"/>
    </location>
</feature>
<proteinExistence type="predicted"/>
<dbReference type="AlphaFoldDB" id="A0A382ICR2"/>
<dbReference type="SUPFAM" id="SSF69304">
    <property type="entry name" value="Tricorn protease N-terminal domain"/>
    <property type="match status" value="1"/>
</dbReference>
<dbReference type="Gene3D" id="2.120.10.30">
    <property type="entry name" value="TolB, C-terminal domain"/>
    <property type="match status" value="1"/>
</dbReference>
<evidence type="ECO:0008006" key="2">
    <source>
        <dbReference type="Google" id="ProtNLM"/>
    </source>
</evidence>
<dbReference type="InterPro" id="IPR011042">
    <property type="entry name" value="6-blade_b-propeller_TolB-like"/>
</dbReference>
<sequence length="160" mass="17216">VAEVVEVESGLAKETSRLVYVGGDGDVYEAGYGDGNESEPRRLTWGWSEGEDDDGRLQYVWPSYSPDGSHVACFGVGAGESAHAGLYAVAEDGVAMHEIWRMYEAVPICESWSSDSRHIALLLQNDRGLALKIADIASPGKTRKLDGGAPLFWSWSPAGP</sequence>
<gene>
    <name evidence="1" type="ORF">METZ01_LOCUS249903</name>
</gene>
<evidence type="ECO:0000313" key="1">
    <source>
        <dbReference type="EMBL" id="SVB97049.1"/>
    </source>
</evidence>
<name>A0A382ICR2_9ZZZZ</name>
<protein>
    <recommendedName>
        <fullName evidence="2">Dipeptidylpeptidase IV N-terminal domain-containing protein</fullName>
    </recommendedName>
</protein>